<dbReference type="Proteomes" id="UP000268233">
    <property type="component" value="Unassembled WGS sequence"/>
</dbReference>
<sequence length="87" mass="9838">MKALLASETSRGMTVYTTQTCDALDDYLAMSHRALVMLRTVSRTIEARGDENQIEFDSKWLYAAIDTKLKPLLEADVFNPVGLTLRR</sequence>
<reference evidence="1 2" key="1">
    <citation type="submission" date="2018-10" db="EMBL/GenBank/DDBJ databases">
        <title>Genomic Encyclopedia of Archaeal and Bacterial Type Strains, Phase II (KMG-II): from individual species to whole genera.</title>
        <authorList>
            <person name="Goeker M."/>
        </authorList>
    </citation>
    <scope>NUCLEOTIDE SEQUENCE [LARGE SCALE GENOMIC DNA]</scope>
    <source>
        <strain evidence="1 2">DSM 11927</strain>
    </source>
</reference>
<protein>
    <submittedName>
        <fullName evidence="1">Uncharacterized protein</fullName>
    </submittedName>
</protein>
<proteinExistence type="predicted"/>
<evidence type="ECO:0000313" key="1">
    <source>
        <dbReference type="EMBL" id="RKS82739.1"/>
    </source>
</evidence>
<dbReference type="EMBL" id="RBWW01000001">
    <property type="protein sequence ID" value="RKS82739.1"/>
    <property type="molecule type" value="Genomic_DNA"/>
</dbReference>
<accession>A0A495R675</accession>
<keyword evidence="2" id="KW-1185">Reference proteome</keyword>
<evidence type="ECO:0000313" key="2">
    <source>
        <dbReference type="Proteomes" id="UP000268233"/>
    </source>
</evidence>
<name>A0A495R675_9EURY</name>
<comment type="caution">
    <text evidence="1">The sequence shown here is derived from an EMBL/GenBank/DDBJ whole genome shotgun (WGS) entry which is preliminary data.</text>
</comment>
<organism evidence="1 2">
    <name type="scientific">Haloarcula quadrata</name>
    <dbReference type="NCBI Taxonomy" id="182779"/>
    <lineage>
        <taxon>Archaea</taxon>
        <taxon>Methanobacteriati</taxon>
        <taxon>Methanobacteriota</taxon>
        <taxon>Stenosarchaea group</taxon>
        <taxon>Halobacteria</taxon>
        <taxon>Halobacteriales</taxon>
        <taxon>Haloarculaceae</taxon>
        <taxon>Haloarcula</taxon>
    </lineage>
</organism>
<dbReference type="AlphaFoldDB" id="A0A495R675"/>
<gene>
    <name evidence="1" type="ORF">BDK61_2054</name>
</gene>